<dbReference type="EMBL" id="LR797181">
    <property type="protein sequence ID" value="CAB4192951.1"/>
    <property type="molecule type" value="Genomic_DNA"/>
</dbReference>
<sequence length="119" mass="13090">MTVHSDSLLTNLDVVARQRRDLLEEHVEAAGAEAGRDVAPAPELNHDRCRRRADGGPSPVLDRLGIDDLPEAERRALRRVETEAGAVGQGDRGAEEEGGDGEEVHTNTIEDRRRYSLSR</sequence>
<organism evidence="2">
    <name type="scientific">uncultured Caudovirales phage</name>
    <dbReference type="NCBI Taxonomy" id="2100421"/>
    <lineage>
        <taxon>Viruses</taxon>
        <taxon>Duplodnaviria</taxon>
        <taxon>Heunggongvirae</taxon>
        <taxon>Uroviricota</taxon>
        <taxon>Caudoviricetes</taxon>
        <taxon>Peduoviridae</taxon>
        <taxon>Maltschvirus</taxon>
        <taxon>Maltschvirus maltsch</taxon>
    </lineage>
</organism>
<feature type="compositionally biased region" description="Basic and acidic residues" evidence="1">
    <location>
        <begin position="102"/>
        <end position="119"/>
    </location>
</feature>
<proteinExistence type="predicted"/>
<accession>A0A6J5RH91</accession>
<gene>
    <name evidence="2" type="ORF">UFOVP1244_143</name>
</gene>
<protein>
    <submittedName>
        <fullName evidence="2">Uncharacterized protein</fullName>
    </submittedName>
</protein>
<feature type="region of interest" description="Disordered" evidence="1">
    <location>
        <begin position="79"/>
        <end position="119"/>
    </location>
</feature>
<name>A0A6J5RH91_9CAUD</name>
<feature type="region of interest" description="Disordered" evidence="1">
    <location>
        <begin position="30"/>
        <end position="64"/>
    </location>
</feature>
<reference evidence="2" key="1">
    <citation type="submission" date="2020-05" db="EMBL/GenBank/DDBJ databases">
        <authorList>
            <person name="Chiriac C."/>
            <person name="Salcher M."/>
            <person name="Ghai R."/>
            <person name="Kavagutti S V."/>
        </authorList>
    </citation>
    <scope>NUCLEOTIDE SEQUENCE</scope>
</reference>
<evidence type="ECO:0000313" key="2">
    <source>
        <dbReference type="EMBL" id="CAB4192951.1"/>
    </source>
</evidence>
<evidence type="ECO:0000256" key="1">
    <source>
        <dbReference type="SAM" id="MobiDB-lite"/>
    </source>
</evidence>